<proteinExistence type="inferred from homology"/>
<organism evidence="2 3">
    <name type="scientific">Thioclava arctica</name>
    <dbReference type="NCBI Taxonomy" id="3238301"/>
    <lineage>
        <taxon>Bacteria</taxon>
        <taxon>Pseudomonadati</taxon>
        <taxon>Pseudomonadota</taxon>
        <taxon>Alphaproteobacteria</taxon>
        <taxon>Rhodobacterales</taxon>
        <taxon>Paracoccaceae</taxon>
        <taxon>Thioclava</taxon>
    </lineage>
</organism>
<keyword evidence="3" id="KW-1185">Reference proteome</keyword>
<dbReference type="RefSeq" id="WP_368391007.1">
    <property type="nucleotide sequence ID" value="NZ_JBFRYC010000002.1"/>
</dbReference>
<dbReference type="SUPFAM" id="SSF51735">
    <property type="entry name" value="NAD(P)-binding Rossmann-fold domains"/>
    <property type="match status" value="1"/>
</dbReference>
<dbReference type="PROSITE" id="PS00061">
    <property type="entry name" value="ADH_SHORT"/>
    <property type="match status" value="1"/>
</dbReference>
<sequence length="237" mass="24948">MNSTPRRALVTGGAHGIGKAIALDLAAAGWHVAVLDLDAEALEAMQGQRGLHPIPCDLSRERDIKAAVTEAGIKRLDLLVNNGGPADPVCGPLEGMSLQDWNRWIGPHLTGTFLMTRECLPALRAVQGCVINIASTRALQSEPNTYAYAAAKGGVEALTHALAVGLGPDVRVNAIAPGWINSRAAPLSEADHAQHPVGRVGEPRDIVGAVRYLVDAGFVTGQMLVVDGGMTRKMIYD</sequence>
<evidence type="ECO:0000256" key="1">
    <source>
        <dbReference type="ARBA" id="ARBA00006484"/>
    </source>
</evidence>
<dbReference type="PRINTS" id="PR00081">
    <property type="entry name" value="GDHRDH"/>
</dbReference>
<comment type="similarity">
    <text evidence="1">Belongs to the short-chain dehydrogenases/reductases (SDR) family.</text>
</comment>
<dbReference type="InterPro" id="IPR020904">
    <property type="entry name" value="Sc_DH/Rdtase_CS"/>
</dbReference>
<dbReference type="EMBL" id="JBFRYC010000002">
    <property type="protein sequence ID" value="MEX1660788.1"/>
    <property type="molecule type" value="Genomic_DNA"/>
</dbReference>
<gene>
    <name evidence="2" type="ORF">AB4874_03870</name>
</gene>
<dbReference type="PRINTS" id="PR00080">
    <property type="entry name" value="SDRFAMILY"/>
</dbReference>
<dbReference type="Pfam" id="PF13561">
    <property type="entry name" value="adh_short_C2"/>
    <property type="match status" value="1"/>
</dbReference>
<dbReference type="InterPro" id="IPR002347">
    <property type="entry name" value="SDR_fam"/>
</dbReference>
<dbReference type="PANTHER" id="PTHR42760:SF40">
    <property type="entry name" value="3-OXOACYL-[ACYL-CARRIER-PROTEIN] REDUCTASE, CHLOROPLASTIC"/>
    <property type="match status" value="1"/>
</dbReference>
<dbReference type="PANTHER" id="PTHR42760">
    <property type="entry name" value="SHORT-CHAIN DEHYDROGENASES/REDUCTASES FAMILY MEMBER"/>
    <property type="match status" value="1"/>
</dbReference>
<evidence type="ECO:0000313" key="3">
    <source>
        <dbReference type="Proteomes" id="UP001557465"/>
    </source>
</evidence>
<name>A0ABV3TGT1_9RHOB</name>
<dbReference type="Proteomes" id="UP001557465">
    <property type="component" value="Unassembled WGS sequence"/>
</dbReference>
<evidence type="ECO:0000313" key="2">
    <source>
        <dbReference type="EMBL" id="MEX1660788.1"/>
    </source>
</evidence>
<dbReference type="Gene3D" id="3.40.50.720">
    <property type="entry name" value="NAD(P)-binding Rossmann-like Domain"/>
    <property type="match status" value="1"/>
</dbReference>
<accession>A0ABV3TGT1</accession>
<comment type="caution">
    <text evidence="2">The sequence shown here is derived from an EMBL/GenBank/DDBJ whole genome shotgun (WGS) entry which is preliminary data.</text>
</comment>
<protein>
    <submittedName>
        <fullName evidence="2">SDR family oxidoreductase</fullName>
    </submittedName>
</protein>
<reference evidence="2 3" key="1">
    <citation type="journal article" date="2011" name="Int. J. Syst. Evol. Microbiol.">
        <title>Zhongshania antarctica gen. nov., sp. nov. and Zhongshania guokunii sp. nov., gammaproteobacteria respectively isolated from coastal attached (fast) ice and surface seawater of the Antarctic.</title>
        <authorList>
            <person name="Li H.J."/>
            <person name="Zhang X.Y."/>
            <person name="Chen C.X."/>
            <person name="Zhang Y.J."/>
            <person name="Gao Z.M."/>
            <person name="Yu Y."/>
            <person name="Chen X.L."/>
            <person name="Chen B."/>
            <person name="Zhang Y.Z."/>
        </authorList>
    </citation>
    <scope>NUCLEOTIDE SEQUENCE [LARGE SCALE GENOMIC DNA]</scope>
    <source>
        <strain evidence="2 3">15-R06ZXC-3</strain>
    </source>
</reference>
<dbReference type="InterPro" id="IPR036291">
    <property type="entry name" value="NAD(P)-bd_dom_sf"/>
</dbReference>